<dbReference type="RefSeq" id="WP_271731183.1">
    <property type="nucleotide sequence ID" value="NZ_JANQDP010000033.1"/>
</dbReference>
<evidence type="ECO:0000313" key="3">
    <source>
        <dbReference type="Proteomes" id="UP001212499"/>
    </source>
</evidence>
<proteinExistence type="predicted"/>
<keyword evidence="3" id="KW-1185">Reference proteome</keyword>
<dbReference type="InterPro" id="IPR029063">
    <property type="entry name" value="SAM-dependent_MTases_sf"/>
</dbReference>
<keyword evidence="2" id="KW-0808">Transferase</keyword>
<name>A0ABT5APF8_9CYAN</name>
<comment type="caution">
    <text evidence="2">The sequence shown here is derived from an EMBL/GenBank/DDBJ whole genome shotgun (WGS) entry which is preliminary data.</text>
</comment>
<organism evidence="2 3">
    <name type="scientific">Anabaenopsis arnoldii</name>
    <dbReference type="NCBI Taxonomy" id="2152938"/>
    <lineage>
        <taxon>Bacteria</taxon>
        <taxon>Bacillati</taxon>
        <taxon>Cyanobacteriota</taxon>
        <taxon>Cyanophyceae</taxon>
        <taxon>Nostocales</taxon>
        <taxon>Nodulariaceae</taxon>
        <taxon>Anabaenopsis</taxon>
    </lineage>
</organism>
<feature type="domain" description="Methyltransferase type 11" evidence="1">
    <location>
        <begin position="44"/>
        <end position="133"/>
    </location>
</feature>
<dbReference type="GO" id="GO:0032259">
    <property type="term" value="P:methylation"/>
    <property type="evidence" value="ECO:0007669"/>
    <property type="project" value="UniProtKB-KW"/>
</dbReference>
<dbReference type="Pfam" id="PF08241">
    <property type="entry name" value="Methyltransf_11"/>
    <property type="match status" value="1"/>
</dbReference>
<evidence type="ECO:0000259" key="1">
    <source>
        <dbReference type="Pfam" id="PF08241"/>
    </source>
</evidence>
<evidence type="ECO:0000313" key="2">
    <source>
        <dbReference type="EMBL" id="MDB9538588.1"/>
    </source>
</evidence>
<dbReference type="Proteomes" id="UP001212499">
    <property type="component" value="Unassembled WGS sequence"/>
</dbReference>
<dbReference type="SUPFAM" id="SSF53335">
    <property type="entry name" value="S-adenosyl-L-methionine-dependent methyltransferases"/>
    <property type="match status" value="1"/>
</dbReference>
<accession>A0ABT5APF8</accession>
<dbReference type="Gene3D" id="3.40.50.150">
    <property type="entry name" value="Vaccinia Virus protein VP39"/>
    <property type="match status" value="1"/>
</dbReference>
<protein>
    <submittedName>
        <fullName evidence="2">Class I SAM-dependent methyltransferase</fullName>
    </submittedName>
</protein>
<keyword evidence="2" id="KW-0489">Methyltransferase</keyword>
<sequence>MDLLRDKNYWDSEWVKIFDRYQNDTRFAHYLYAFLESNEKKIIEIGAGSFRDMAKINNWGLECYGIDFSDKSVEKAKMQFPEYENFIIQADAFQLPFNDKCFDVSYHNGFWSNFSNNDEINLLVSEQYRVTSKRMMVAVHNAHNASFVEYFNNLKTDDPLYTARFFTISEVTYLLEKYCDDIKIVPVGKGKKLYEDYLINLDIGTPENLRKCFNYHQMDLLESSERLLCIGTVKSKIY</sequence>
<reference evidence="2 3" key="1">
    <citation type="submission" date="2023-01" db="EMBL/GenBank/DDBJ databases">
        <title>Genomes from the Australian National Cyanobacteria Reference Collection.</title>
        <authorList>
            <person name="Willis A."/>
            <person name="Lee E.M.F."/>
        </authorList>
    </citation>
    <scope>NUCLEOTIDE SEQUENCE [LARGE SCALE GENOMIC DNA]</scope>
    <source>
        <strain evidence="2 3">CS-1033</strain>
    </source>
</reference>
<dbReference type="EMBL" id="JAQMUH010000034">
    <property type="protein sequence ID" value="MDB9538588.1"/>
    <property type="molecule type" value="Genomic_DNA"/>
</dbReference>
<gene>
    <name evidence="2" type="ORF">PN457_02720</name>
</gene>
<dbReference type="InterPro" id="IPR013216">
    <property type="entry name" value="Methyltransf_11"/>
</dbReference>
<dbReference type="GO" id="GO:0008168">
    <property type="term" value="F:methyltransferase activity"/>
    <property type="evidence" value="ECO:0007669"/>
    <property type="project" value="UniProtKB-KW"/>
</dbReference>